<evidence type="ECO:0000313" key="7">
    <source>
        <dbReference type="EMBL" id="TNU76884.1"/>
    </source>
</evidence>
<feature type="region of interest" description="Disordered" evidence="4">
    <location>
        <begin position="1"/>
        <end position="20"/>
    </location>
</feature>
<accession>A0A5C5BH57</accession>
<feature type="region of interest" description="Disordered" evidence="4">
    <location>
        <begin position="44"/>
        <end position="89"/>
    </location>
</feature>
<dbReference type="GO" id="GO:0005576">
    <property type="term" value="C:extracellular region"/>
    <property type="evidence" value="ECO:0007669"/>
    <property type="project" value="TreeGrafter"/>
</dbReference>
<name>A0A5C5BH57_9MICO</name>
<dbReference type="InterPro" id="IPR001638">
    <property type="entry name" value="Solute-binding_3/MltF_N"/>
</dbReference>
<dbReference type="PANTHER" id="PTHR30085:SF6">
    <property type="entry name" value="ABC TRANSPORTER GLUTAMINE-BINDING PROTEIN GLNH"/>
    <property type="match status" value="1"/>
</dbReference>
<dbReference type="Proteomes" id="UP000313849">
    <property type="component" value="Unassembled WGS sequence"/>
</dbReference>
<keyword evidence="3 5" id="KW-0732">Signal</keyword>
<protein>
    <submittedName>
        <fullName evidence="7">Glutamate ABC transporter substrate-binding protein</fullName>
    </submittedName>
</protein>
<evidence type="ECO:0000256" key="3">
    <source>
        <dbReference type="ARBA" id="ARBA00022729"/>
    </source>
</evidence>
<dbReference type="AlphaFoldDB" id="A0A5C5BH57"/>
<evidence type="ECO:0000259" key="6">
    <source>
        <dbReference type="SMART" id="SM00062"/>
    </source>
</evidence>
<feature type="chain" id="PRO_5038819886" evidence="5">
    <location>
        <begin position="41"/>
        <end position="344"/>
    </location>
</feature>
<keyword evidence="8" id="KW-1185">Reference proteome</keyword>
<dbReference type="RefSeq" id="WP_108718336.1">
    <property type="nucleotide sequence ID" value="NZ_DAMDJA010000415.1"/>
</dbReference>
<evidence type="ECO:0000256" key="1">
    <source>
        <dbReference type="ARBA" id="ARBA00010333"/>
    </source>
</evidence>
<dbReference type="GO" id="GO:0006865">
    <property type="term" value="P:amino acid transport"/>
    <property type="evidence" value="ECO:0007669"/>
    <property type="project" value="TreeGrafter"/>
</dbReference>
<dbReference type="InterPro" id="IPR051455">
    <property type="entry name" value="Bact_solute-bind_prot3"/>
</dbReference>
<dbReference type="SUPFAM" id="SSF53850">
    <property type="entry name" value="Periplasmic binding protein-like II"/>
    <property type="match status" value="1"/>
</dbReference>
<dbReference type="GO" id="GO:0030288">
    <property type="term" value="C:outer membrane-bounded periplasmic space"/>
    <property type="evidence" value="ECO:0007669"/>
    <property type="project" value="TreeGrafter"/>
</dbReference>
<feature type="domain" description="Solute-binding protein family 3/N-terminal" evidence="6">
    <location>
        <begin position="107"/>
        <end position="328"/>
    </location>
</feature>
<comment type="caution">
    <text evidence="7">The sequence shown here is derived from an EMBL/GenBank/DDBJ whole genome shotgun (WGS) entry which is preliminary data.</text>
</comment>
<evidence type="ECO:0000256" key="2">
    <source>
        <dbReference type="ARBA" id="ARBA00022448"/>
    </source>
</evidence>
<proteinExistence type="inferred from homology"/>
<comment type="similarity">
    <text evidence="1">Belongs to the bacterial solute-binding protein 3 family.</text>
</comment>
<dbReference type="CDD" id="cd13690">
    <property type="entry name" value="PBP2_GluB"/>
    <property type="match status" value="1"/>
</dbReference>
<feature type="compositionally biased region" description="Low complexity" evidence="4">
    <location>
        <begin position="51"/>
        <end position="78"/>
    </location>
</feature>
<gene>
    <name evidence="7" type="ORF">FH969_02000</name>
</gene>
<keyword evidence="2" id="KW-0813">Transport</keyword>
<dbReference type="SMART" id="SM00062">
    <property type="entry name" value="PBPb"/>
    <property type="match status" value="1"/>
</dbReference>
<evidence type="ECO:0000313" key="8">
    <source>
        <dbReference type="Proteomes" id="UP000313849"/>
    </source>
</evidence>
<organism evidence="7 8">
    <name type="scientific">Miniimonas arenae</name>
    <dbReference type="NCBI Taxonomy" id="676201"/>
    <lineage>
        <taxon>Bacteria</taxon>
        <taxon>Bacillati</taxon>
        <taxon>Actinomycetota</taxon>
        <taxon>Actinomycetes</taxon>
        <taxon>Micrococcales</taxon>
        <taxon>Beutenbergiaceae</taxon>
        <taxon>Miniimonas</taxon>
    </lineage>
</organism>
<reference evidence="7 8" key="1">
    <citation type="submission" date="2019-06" db="EMBL/GenBank/DDBJ databases">
        <title>Draft genome sequence of Miniimonas arenae KCTC 19750T isolated from sea sand.</title>
        <authorList>
            <person name="Park S.-J."/>
        </authorList>
    </citation>
    <scope>NUCLEOTIDE SEQUENCE [LARGE SCALE GENOMIC DNA]</scope>
    <source>
        <strain evidence="7 8">KCTC 19750</strain>
    </source>
</reference>
<dbReference type="Gene3D" id="3.40.190.10">
    <property type="entry name" value="Periplasmic binding protein-like II"/>
    <property type="match status" value="2"/>
</dbReference>
<dbReference type="OrthoDB" id="9807888at2"/>
<feature type="signal peptide" evidence="5">
    <location>
        <begin position="1"/>
        <end position="40"/>
    </location>
</feature>
<dbReference type="PANTHER" id="PTHR30085">
    <property type="entry name" value="AMINO ACID ABC TRANSPORTER PERMEASE"/>
    <property type="match status" value="1"/>
</dbReference>
<evidence type="ECO:0000256" key="4">
    <source>
        <dbReference type="SAM" id="MobiDB-lite"/>
    </source>
</evidence>
<dbReference type="Pfam" id="PF00497">
    <property type="entry name" value="SBP_bac_3"/>
    <property type="match status" value="1"/>
</dbReference>
<dbReference type="EMBL" id="VENP01000003">
    <property type="protein sequence ID" value="TNU76884.1"/>
    <property type="molecule type" value="Genomic_DNA"/>
</dbReference>
<feature type="compositionally biased region" description="Basic and acidic residues" evidence="4">
    <location>
        <begin position="1"/>
        <end position="12"/>
    </location>
</feature>
<sequence>MSRTTFDRADRVRGRRAGRSRRALAGLAALALLAVTAACSGPDGQSDLGRTPEPTATASAEPTTAPTTAAPAECADPTQSYDPLATLPAAGAMPSGSTMAEIADRGQLIAGVSADTLLMGARNPFTGAIEGFDIDVVRDISTAIFGDPDHVQYRVITSGQRLQALQDGTVDVVARTFSVTCARWAEIAFSAVYFQAGQKLLVSADSPVQGFDDLAPDTRVCAPSGTTTLTRLEEYDVEAVPAATHTECLALFQQGQVDAITGDDTILAGFAAQDPYASVVGAAISAEPYGVGIAADDVDLVQFVNAVLAQRVADGRWQASYDRWLAPALGAGTGAPTPVYGRTP</sequence>
<evidence type="ECO:0000256" key="5">
    <source>
        <dbReference type="SAM" id="SignalP"/>
    </source>
</evidence>